<dbReference type="PROSITE" id="PS51257">
    <property type="entry name" value="PROKAR_LIPOPROTEIN"/>
    <property type="match status" value="1"/>
</dbReference>
<feature type="chain" id="PRO_5023094960" evidence="1">
    <location>
        <begin position="28"/>
        <end position="320"/>
    </location>
</feature>
<keyword evidence="1" id="KW-0732">Signal</keyword>
<dbReference type="GO" id="GO:0009228">
    <property type="term" value="P:thiamine biosynthetic process"/>
    <property type="evidence" value="ECO:0007669"/>
    <property type="project" value="InterPro"/>
</dbReference>
<evidence type="ECO:0000313" key="4">
    <source>
        <dbReference type="Proteomes" id="UP000316095"/>
    </source>
</evidence>
<protein>
    <submittedName>
        <fullName evidence="3">Putative thiamine biosynthesis protein</fullName>
    </submittedName>
</protein>
<dbReference type="EMBL" id="SJPG01000001">
    <property type="protein sequence ID" value="TWT59972.1"/>
    <property type="molecule type" value="Genomic_DNA"/>
</dbReference>
<dbReference type="RefSeq" id="WP_146502146.1">
    <property type="nucleotide sequence ID" value="NZ_SJPG01000001.1"/>
</dbReference>
<dbReference type="AlphaFoldDB" id="A0A5C5XDH6"/>
<dbReference type="PANTHER" id="PTHR31528:SF3">
    <property type="entry name" value="THIAMINE BIOSYNTHESIS PROTEIN HI_0357-RELATED"/>
    <property type="match status" value="1"/>
</dbReference>
<reference evidence="3 4" key="1">
    <citation type="submission" date="2019-02" db="EMBL/GenBank/DDBJ databases">
        <title>Deep-cultivation of Planctomycetes and their phenomic and genomic characterization uncovers novel biology.</title>
        <authorList>
            <person name="Wiegand S."/>
            <person name="Jogler M."/>
            <person name="Boedeker C."/>
            <person name="Pinto D."/>
            <person name="Vollmers J."/>
            <person name="Rivas-Marin E."/>
            <person name="Kohn T."/>
            <person name="Peeters S.H."/>
            <person name="Heuer A."/>
            <person name="Rast P."/>
            <person name="Oberbeckmann S."/>
            <person name="Bunk B."/>
            <person name="Jeske O."/>
            <person name="Meyerdierks A."/>
            <person name="Storesund J.E."/>
            <person name="Kallscheuer N."/>
            <person name="Luecker S."/>
            <person name="Lage O.M."/>
            <person name="Pohl T."/>
            <person name="Merkel B.J."/>
            <person name="Hornburger P."/>
            <person name="Mueller R.-W."/>
            <person name="Bruemmer F."/>
            <person name="Labrenz M."/>
            <person name="Spormann A.M."/>
            <person name="Op Den Camp H."/>
            <person name="Overmann J."/>
            <person name="Amann R."/>
            <person name="Jetten M.S.M."/>
            <person name="Mascher T."/>
            <person name="Medema M.H."/>
            <person name="Devos D.P."/>
            <person name="Kaster A.-K."/>
            <person name="Ovreas L."/>
            <person name="Rohde M."/>
            <person name="Galperin M.Y."/>
            <person name="Jogler C."/>
        </authorList>
    </citation>
    <scope>NUCLEOTIDE SEQUENCE [LARGE SCALE GENOMIC DNA]</scope>
    <source>
        <strain evidence="3 4">Pan54</strain>
    </source>
</reference>
<evidence type="ECO:0000313" key="3">
    <source>
        <dbReference type="EMBL" id="TWT59972.1"/>
    </source>
</evidence>
<dbReference type="SUPFAM" id="SSF53850">
    <property type="entry name" value="Periplasmic binding protein-like II"/>
    <property type="match status" value="1"/>
</dbReference>
<accession>A0A5C5XDH6</accession>
<sequence precursor="true">MRIFSFTMVLLLIISLCSCSSPVTETAGDQKVTLALNWLPEAEHGGFYAALLNGDYKKEGLEVEILPGGPDSPVIQRVATGRVDFGISNADRILLGRAQQAPVVGVFAPLQHSPRCIVVHKSSGIESFDQLKNVTLAMSDAPAFSHYLREKLPLEGVKIVRSTGSLSQFLQDPAFAQQGYVFSEPIVAQKQGIETNSLLLSELGFDPYSSVLIVSEKTLSEQPELVEKFVRASMAGWKTYLENSDTVHEYIQTINPEMPRDVLDGGMEALRKLCRNADGEFTGEMDPERWKTLSSQMEELKLIETGLYKKAYVNLSGPSE</sequence>
<gene>
    <name evidence="3" type="ORF">Pan54_06830</name>
</gene>
<name>A0A5C5XDH6_9PLAN</name>
<comment type="caution">
    <text evidence="3">The sequence shown here is derived from an EMBL/GenBank/DDBJ whole genome shotgun (WGS) entry which is preliminary data.</text>
</comment>
<dbReference type="PANTHER" id="PTHR31528">
    <property type="entry name" value="4-AMINO-5-HYDROXYMETHYL-2-METHYLPYRIMIDINE PHOSPHATE SYNTHASE THI11-RELATED"/>
    <property type="match status" value="1"/>
</dbReference>
<feature type="signal peptide" evidence="1">
    <location>
        <begin position="1"/>
        <end position="27"/>
    </location>
</feature>
<dbReference type="InterPro" id="IPR027939">
    <property type="entry name" value="NMT1/THI5"/>
</dbReference>
<feature type="domain" description="SsuA/THI5-like" evidence="2">
    <location>
        <begin position="42"/>
        <end position="244"/>
    </location>
</feature>
<evidence type="ECO:0000256" key="1">
    <source>
        <dbReference type="SAM" id="SignalP"/>
    </source>
</evidence>
<dbReference type="InterPro" id="IPR015168">
    <property type="entry name" value="SsuA/THI5"/>
</dbReference>
<keyword evidence="4" id="KW-1185">Reference proteome</keyword>
<organism evidence="3 4">
    <name type="scientific">Rubinisphaera italica</name>
    <dbReference type="NCBI Taxonomy" id="2527969"/>
    <lineage>
        <taxon>Bacteria</taxon>
        <taxon>Pseudomonadati</taxon>
        <taxon>Planctomycetota</taxon>
        <taxon>Planctomycetia</taxon>
        <taxon>Planctomycetales</taxon>
        <taxon>Planctomycetaceae</taxon>
        <taxon>Rubinisphaera</taxon>
    </lineage>
</organism>
<evidence type="ECO:0000259" key="2">
    <source>
        <dbReference type="Pfam" id="PF09084"/>
    </source>
</evidence>
<dbReference type="Gene3D" id="3.40.190.10">
    <property type="entry name" value="Periplasmic binding protein-like II"/>
    <property type="match status" value="2"/>
</dbReference>
<dbReference type="Pfam" id="PF09084">
    <property type="entry name" value="NMT1"/>
    <property type="match status" value="1"/>
</dbReference>
<proteinExistence type="predicted"/>
<dbReference type="Proteomes" id="UP000316095">
    <property type="component" value="Unassembled WGS sequence"/>
</dbReference>
<dbReference type="OrthoDB" id="9815602at2"/>